<sequence>MPRHIISDNVPERGRLGKSGNSVSGNGVGGPSIQASSAIVRASRRTGPLHSSRPLTSCGDLLPTTENGNKSFKGVPRGMWLLDQRPPLLSPYGGPELLWAAEWSKLHNLDPMPLRDSLPEIENAGPRSSRRGNHIRRCHSVMMVAR</sequence>
<feature type="region of interest" description="Disordered" evidence="1">
    <location>
        <begin position="1"/>
        <end position="72"/>
    </location>
</feature>
<evidence type="ECO:0000313" key="2">
    <source>
        <dbReference type="EMBL" id="TNN53023.1"/>
    </source>
</evidence>
<keyword evidence="3" id="KW-1185">Reference proteome</keyword>
<organism evidence="2 3">
    <name type="scientific">Liparis tanakae</name>
    <name type="common">Tanaka's snailfish</name>
    <dbReference type="NCBI Taxonomy" id="230148"/>
    <lineage>
        <taxon>Eukaryota</taxon>
        <taxon>Metazoa</taxon>
        <taxon>Chordata</taxon>
        <taxon>Craniata</taxon>
        <taxon>Vertebrata</taxon>
        <taxon>Euteleostomi</taxon>
        <taxon>Actinopterygii</taxon>
        <taxon>Neopterygii</taxon>
        <taxon>Teleostei</taxon>
        <taxon>Neoteleostei</taxon>
        <taxon>Acanthomorphata</taxon>
        <taxon>Eupercaria</taxon>
        <taxon>Perciformes</taxon>
        <taxon>Cottioidei</taxon>
        <taxon>Cottales</taxon>
        <taxon>Liparidae</taxon>
        <taxon>Liparis</taxon>
    </lineage>
</organism>
<name>A0A4Z2GJG4_9TELE</name>
<comment type="caution">
    <text evidence="2">The sequence shown here is derived from an EMBL/GenBank/DDBJ whole genome shotgun (WGS) entry which is preliminary data.</text>
</comment>
<dbReference type="AlphaFoldDB" id="A0A4Z2GJG4"/>
<evidence type="ECO:0000256" key="1">
    <source>
        <dbReference type="SAM" id="MobiDB-lite"/>
    </source>
</evidence>
<protein>
    <submittedName>
        <fullName evidence="2">Uncharacterized protein</fullName>
    </submittedName>
</protein>
<dbReference type="Proteomes" id="UP000314294">
    <property type="component" value="Unassembled WGS sequence"/>
</dbReference>
<dbReference type="EMBL" id="SRLO01000529">
    <property type="protein sequence ID" value="TNN53023.1"/>
    <property type="molecule type" value="Genomic_DNA"/>
</dbReference>
<evidence type="ECO:0000313" key="3">
    <source>
        <dbReference type="Proteomes" id="UP000314294"/>
    </source>
</evidence>
<proteinExistence type="predicted"/>
<gene>
    <name evidence="2" type="ORF">EYF80_036774</name>
</gene>
<accession>A0A4Z2GJG4</accession>
<reference evidence="2 3" key="1">
    <citation type="submission" date="2019-03" db="EMBL/GenBank/DDBJ databases">
        <title>First draft genome of Liparis tanakae, snailfish: a comprehensive survey of snailfish specific genes.</title>
        <authorList>
            <person name="Kim W."/>
            <person name="Song I."/>
            <person name="Jeong J.-H."/>
            <person name="Kim D."/>
            <person name="Kim S."/>
            <person name="Ryu S."/>
            <person name="Song J.Y."/>
            <person name="Lee S.K."/>
        </authorList>
    </citation>
    <scope>NUCLEOTIDE SEQUENCE [LARGE SCALE GENOMIC DNA]</scope>
    <source>
        <tissue evidence="2">Muscle</tissue>
    </source>
</reference>